<protein>
    <recommendedName>
        <fullName evidence="2">STAS domain-containing protein</fullName>
    </recommendedName>
</protein>
<evidence type="ECO:0008006" key="2">
    <source>
        <dbReference type="Google" id="ProtNLM"/>
    </source>
</evidence>
<evidence type="ECO:0000313" key="1">
    <source>
        <dbReference type="EMBL" id="EKE30336.1"/>
    </source>
</evidence>
<name>K2FGQ6_9BACT</name>
<proteinExistence type="predicted"/>
<dbReference type="SUPFAM" id="SSF52091">
    <property type="entry name" value="SpoIIaa-like"/>
    <property type="match status" value="1"/>
</dbReference>
<reference evidence="1" key="1">
    <citation type="journal article" date="2012" name="Science">
        <title>Fermentation, hydrogen, and sulfur metabolism in multiple uncultivated bacterial phyla.</title>
        <authorList>
            <person name="Wrighton K.C."/>
            <person name="Thomas B.C."/>
            <person name="Sharon I."/>
            <person name="Miller C.S."/>
            <person name="Castelle C.J."/>
            <person name="VerBerkmoes N.C."/>
            <person name="Wilkins M.J."/>
            <person name="Hettich R.L."/>
            <person name="Lipton M.S."/>
            <person name="Williams K.H."/>
            <person name="Long P.E."/>
            <person name="Banfield J.F."/>
        </authorList>
    </citation>
    <scope>NUCLEOTIDE SEQUENCE [LARGE SCALE GENOMIC DNA]</scope>
</reference>
<dbReference type="InterPro" id="IPR036513">
    <property type="entry name" value="STAS_dom_sf"/>
</dbReference>
<comment type="caution">
    <text evidence="1">The sequence shown here is derived from an EMBL/GenBank/DDBJ whole genome shotgun (WGS) entry which is preliminary data.</text>
</comment>
<organism evidence="1">
    <name type="scientific">uncultured bacterium</name>
    <name type="common">gcode 4</name>
    <dbReference type="NCBI Taxonomy" id="1234023"/>
    <lineage>
        <taxon>Bacteria</taxon>
        <taxon>environmental samples</taxon>
    </lineage>
</organism>
<dbReference type="AlphaFoldDB" id="K2FGQ6"/>
<accession>K2FGQ6</accession>
<dbReference type="EMBL" id="AMFJ01000005">
    <property type="protein sequence ID" value="EKE30336.1"/>
    <property type="molecule type" value="Genomic_DNA"/>
</dbReference>
<sequence length="116" mass="14299">MKTIDYTYVVKWPAIIVRFDWEFTNDVTGKIFDRLLADIMENWKFDIIVNMKMVDTINSRVAWWFAWIYEKIDIFWWSLYVTDMNNYVDDTLDLLWMYLFLQKADNEEEALKKLKE</sequence>
<gene>
    <name evidence="1" type="ORF">ACD_2C00005G0011</name>
</gene>